<dbReference type="RefSeq" id="WP_045286293.1">
    <property type="nucleotide sequence ID" value="NZ_JALLNE010000002.1"/>
</dbReference>
<sequence>MNALFVYGTLRPGHSNAHILENIGGEWLPGFVSGTFYERGWGAAADFPGIVLHPDGPRVEGYLFISDNLATHWPMLDEFEDGYDRVEVTVTTHEGKRVNAWIYQLQPRSES</sequence>
<dbReference type="Proteomes" id="UP000033352">
    <property type="component" value="Unassembled WGS sequence"/>
</dbReference>
<organism evidence="2 3">
    <name type="scientific">Enterobacter sichuanensis</name>
    <dbReference type="NCBI Taxonomy" id="2071710"/>
    <lineage>
        <taxon>Bacteria</taxon>
        <taxon>Pseudomonadati</taxon>
        <taxon>Pseudomonadota</taxon>
        <taxon>Gammaproteobacteria</taxon>
        <taxon>Enterobacterales</taxon>
        <taxon>Enterobacteriaceae</taxon>
        <taxon>Enterobacter</taxon>
        <taxon>Enterobacter cloacae complex</taxon>
    </lineage>
</organism>
<accession>A0A0F1ANK4</accession>
<name>A0A0F1ANK4_9ENTR</name>
<feature type="domain" description="Gamma-glutamylcyclotransferase AIG2-like" evidence="1">
    <location>
        <begin position="4"/>
        <end position="107"/>
    </location>
</feature>
<comment type="caution">
    <text evidence="2">The sequence shown here is derived from an EMBL/GenBank/DDBJ whole genome shotgun (WGS) entry which is preliminary data.</text>
</comment>
<dbReference type="EMBL" id="JZYX01000043">
    <property type="protein sequence ID" value="KJN23278.1"/>
    <property type="molecule type" value="Genomic_DNA"/>
</dbReference>
<dbReference type="Pfam" id="PF06094">
    <property type="entry name" value="GGACT"/>
    <property type="match status" value="1"/>
</dbReference>
<dbReference type="Gene3D" id="3.10.490.10">
    <property type="entry name" value="Gamma-glutamyl cyclotransferase-like"/>
    <property type="match status" value="1"/>
</dbReference>
<proteinExistence type="predicted"/>
<evidence type="ECO:0000313" key="2">
    <source>
        <dbReference type="EMBL" id="KJN23278.1"/>
    </source>
</evidence>
<dbReference type="CDD" id="cd06661">
    <property type="entry name" value="GGCT_like"/>
    <property type="match status" value="1"/>
</dbReference>
<evidence type="ECO:0000313" key="3">
    <source>
        <dbReference type="Proteomes" id="UP000033352"/>
    </source>
</evidence>
<dbReference type="InterPro" id="IPR013024">
    <property type="entry name" value="GGCT-like"/>
</dbReference>
<dbReference type="InterPro" id="IPR009288">
    <property type="entry name" value="AIG2-like_dom"/>
</dbReference>
<dbReference type="SUPFAM" id="SSF110857">
    <property type="entry name" value="Gamma-glutamyl cyclotransferase-like"/>
    <property type="match status" value="1"/>
</dbReference>
<dbReference type="InterPro" id="IPR036568">
    <property type="entry name" value="GGCT-like_sf"/>
</dbReference>
<protein>
    <recommendedName>
        <fullName evidence="1">Gamma-glutamylcyclotransferase AIG2-like domain-containing protein</fullName>
    </recommendedName>
</protein>
<dbReference type="PATRIC" id="fig|1619248.3.peg.3247"/>
<dbReference type="AlphaFoldDB" id="A0A0F1ANK4"/>
<dbReference type="OrthoDB" id="5070127at2"/>
<evidence type="ECO:0000259" key="1">
    <source>
        <dbReference type="Pfam" id="PF06094"/>
    </source>
</evidence>
<gene>
    <name evidence="2" type="ORF">SS37_18725</name>
</gene>
<reference evidence="2 3" key="1">
    <citation type="submission" date="2015-03" db="EMBL/GenBank/DDBJ databases">
        <authorList>
            <person name="McCorrison J."/>
            <person name="Sanka R."/>
            <person name="Adams M."/>
            <person name="Brinkac L."/>
            <person name="Nierman W."/>
            <person name="Sutton G."/>
            <person name="Nelson K."/>
            <person name="Kiedrowski L."/>
            <person name="Guerrero D."/>
            <person name="Bonomo R."/>
        </authorList>
    </citation>
    <scope>NUCLEOTIDE SEQUENCE [LARGE SCALE GENOMIC DNA]</scope>
    <source>
        <strain evidence="2 3">35699</strain>
    </source>
</reference>